<sequence length="249" mass="27608">MISGIIHHGNYISLFNLFFGTNQSLSTAYGSRTIQRELVTKRMKVRCIVFDLAAMINCAAMTKGHSLFPTSLGGGGPTVNYAPIKPVNIPKVWLPSRDVLSSLKSTTHSQAFHLGFSSIQTQGPLTSILPAVSPQTSKAIQQTISLLYGVGRTTFNSPTEPPNKDLDSCSILHAYFNRTVDNDFYKLHLPSHRIKGRLNLDSINAYRFYHQQLTLDNRKQPARPLCFGTRLESGTKHEPATLTTNEDCL</sequence>
<evidence type="ECO:0000313" key="2">
    <source>
        <dbReference type="Proteomes" id="UP001367508"/>
    </source>
</evidence>
<accession>A0AAN9JYR0</accession>
<organism evidence="1 2">
    <name type="scientific">Canavalia gladiata</name>
    <name type="common">Sword bean</name>
    <name type="synonym">Dolichos gladiatus</name>
    <dbReference type="NCBI Taxonomy" id="3824"/>
    <lineage>
        <taxon>Eukaryota</taxon>
        <taxon>Viridiplantae</taxon>
        <taxon>Streptophyta</taxon>
        <taxon>Embryophyta</taxon>
        <taxon>Tracheophyta</taxon>
        <taxon>Spermatophyta</taxon>
        <taxon>Magnoliopsida</taxon>
        <taxon>eudicotyledons</taxon>
        <taxon>Gunneridae</taxon>
        <taxon>Pentapetalae</taxon>
        <taxon>rosids</taxon>
        <taxon>fabids</taxon>
        <taxon>Fabales</taxon>
        <taxon>Fabaceae</taxon>
        <taxon>Papilionoideae</taxon>
        <taxon>50 kb inversion clade</taxon>
        <taxon>NPAAA clade</taxon>
        <taxon>indigoferoid/millettioid clade</taxon>
        <taxon>Phaseoleae</taxon>
        <taxon>Canavalia</taxon>
    </lineage>
</organism>
<evidence type="ECO:0000313" key="1">
    <source>
        <dbReference type="EMBL" id="KAK7306039.1"/>
    </source>
</evidence>
<reference evidence="1 2" key="1">
    <citation type="submission" date="2024-01" db="EMBL/GenBank/DDBJ databases">
        <title>The genomes of 5 underutilized Papilionoideae crops provide insights into root nodulation and disease resistanc.</title>
        <authorList>
            <person name="Jiang F."/>
        </authorList>
    </citation>
    <scope>NUCLEOTIDE SEQUENCE [LARGE SCALE GENOMIC DNA]</scope>
    <source>
        <strain evidence="1">LVBAO_FW01</strain>
        <tissue evidence="1">Leaves</tissue>
    </source>
</reference>
<gene>
    <name evidence="1" type="ORF">VNO77_43953</name>
</gene>
<dbReference type="AlphaFoldDB" id="A0AAN9JYR0"/>
<comment type="caution">
    <text evidence="1">The sequence shown here is derived from an EMBL/GenBank/DDBJ whole genome shotgun (WGS) entry which is preliminary data.</text>
</comment>
<keyword evidence="2" id="KW-1185">Reference proteome</keyword>
<dbReference type="Proteomes" id="UP001367508">
    <property type="component" value="Unassembled WGS sequence"/>
</dbReference>
<protein>
    <submittedName>
        <fullName evidence="1">Uncharacterized protein</fullName>
    </submittedName>
</protein>
<name>A0AAN9JYR0_CANGL</name>
<dbReference type="EMBL" id="JAYMYQ010000011">
    <property type="protein sequence ID" value="KAK7306039.1"/>
    <property type="molecule type" value="Genomic_DNA"/>
</dbReference>
<proteinExistence type="predicted"/>